<accession>A0A1A5ZU35</accession>
<keyword evidence="3" id="KW-1185">Reference proteome</keyword>
<dbReference type="GeneID" id="28972410"/>
<gene>
    <name evidence="1" type="ORF">I303_08711</name>
    <name evidence="2" type="ORF">I303_106646</name>
</gene>
<dbReference type="VEuPathDB" id="FungiDB:I303_08711"/>
<evidence type="ECO:0000313" key="3">
    <source>
        <dbReference type="Proteomes" id="UP000078595"/>
    </source>
</evidence>
<dbReference type="KEGG" id="kdj:28972410"/>
<organism evidence="1">
    <name type="scientific">Kwoniella dejecticola CBS 10117</name>
    <dbReference type="NCBI Taxonomy" id="1296121"/>
    <lineage>
        <taxon>Eukaryota</taxon>
        <taxon>Fungi</taxon>
        <taxon>Dikarya</taxon>
        <taxon>Basidiomycota</taxon>
        <taxon>Agaricomycotina</taxon>
        <taxon>Tremellomycetes</taxon>
        <taxon>Tremellales</taxon>
        <taxon>Cryptococcaceae</taxon>
        <taxon>Kwoniella</taxon>
    </lineage>
</organism>
<evidence type="ECO:0000313" key="1">
    <source>
        <dbReference type="EMBL" id="OBR81324.1"/>
    </source>
</evidence>
<dbReference type="EMBL" id="KI894038">
    <property type="protein sequence ID" value="OBR81324.1"/>
    <property type="molecule type" value="Genomic_DNA"/>
</dbReference>
<dbReference type="OrthoDB" id="10572528at2759"/>
<sequence length="163" mass="18628">MTISGPATGTGPWTRDLPYHPWTESQTCAVLEDIASSRALIHFLIVHPKQKHRDKKDIEINLCFKHLTGTEWMKWMLRHKWVQKDSRGLLEAASDWHENHFAITRLLKALHPVAESIKSKLGPASDASQLRRGSEGYVRWARLSSTLSYPSERVGELTKYSVI</sequence>
<dbReference type="Proteomes" id="UP000078595">
    <property type="component" value="Chromosome 8"/>
</dbReference>
<reference evidence="2" key="2">
    <citation type="submission" date="2013-07" db="EMBL/GenBank/DDBJ databases">
        <authorList>
            <consortium name="The Broad Institute Genome Sequencing Platform"/>
            <person name="Cuomo C."/>
            <person name="Litvintseva A."/>
            <person name="Chen Y."/>
            <person name="Heitman J."/>
            <person name="Sun S."/>
            <person name="Springer D."/>
            <person name="Dromer F."/>
            <person name="Young S.K."/>
            <person name="Zeng Q."/>
            <person name="Gargeya S."/>
            <person name="Fitzgerald M."/>
            <person name="Abouelleil A."/>
            <person name="Alvarado L."/>
            <person name="Berlin A.M."/>
            <person name="Chapman S.B."/>
            <person name="Dewar J."/>
            <person name="Goldberg J."/>
            <person name="Griggs A."/>
            <person name="Gujja S."/>
            <person name="Hansen M."/>
            <person name="Howarth C."/>
            <person name="Imamovic A."/>
            <person name="Larimer J."/>
            <person name="McCowan C."/>
            <person name="Murphy C."/>
            <person name="Pearson M."/>
            <person name="Priest M."/>
            <person name="Roberts A."/>
            <person name="Saif S."/>
            <person name="Shea T."/>
            <person name="Sykes S."/>
            <person name="Wortman J."/>
            <person name="Nusbaum C."/>
            <person name="Birren B."/>
        </authorList>
    </citation>
    <scope>NUCLEOTIDE SEQUENCE</scope>
    <source>
        <strain evidence="2">CBS 10117</strain>
    </source>
</reference>
<reference evidence="2" key="3">
    <citation type="submission" date="2024-02" db="EMBL/GenBank/DDBJ databases">
        <title>Comparative genomics of Cryptococcus and Kwoniella reveals pathogenesis evolution and contrasting modes of karyotype evolution via chromosome fusion or intercentromeric recombination.</title>
        <authorList>
            <person name="Coelho M.A."/>
            <person name="David-Palma M."/>
            <person name="Shea T."/>
            <person name="Bowers K."/>
            <person name="McGinley-Smith S."/>
            <person name="Mohammad A.W."/>
            <person name="Gnirke A."/>
            <person name="Yurkov A.M."/>
            <person name="Nowrousian M."/>
            <person name="Sun S."/>
            <person name="Cuomo C.A."/>
            <person name="Heitman J."/>
        </authorList>
    </citation>
    <scope>NUCLEOTIDE SEQUENCE</scope>
    <source>
        <strain evidence="2">CBS 10117</strain>
    </source>
</reference>
<dbReference type="EMBL" id="CP144537">
    <property type="protein sequence ID" value="WWC64040.1"/>
    <property type="molecule type" value="Genomic_DNA"/>
</dbReference>
<reference evidence="1" key="1">
    <citation type="submission" date="2013-07" db="EMBL/GenBank/DDBJ databases">
        <title>The Genome Sequence of Cryptococcus dejecticola CBS10117.</title>
        <authorList>
            <consortium name="The Broad Institute Genome Sequencing Platform"/>
            <person name="Cuomo C."/>
            <person name="Litvintseva A."/>
            <person name="Chen Y."/>
            <person name="Heitman J."/>
            <person name="Sun S."/>
            <person name="Springer D."/>
            <person name="Dromer F."/>
            <person name="Young S.K."/>
            <person name="Zeng Q."/>
            <person name="Gargeya S."/>
            <person name="Fitzgerald M."/>
            <person name="Abouelleil A."/>
            <person name="Alvarado L."/>
            <person name="Berlin A.M."/>
            <person name="Chapman S.B."/>
            <person name="Dewar J."/>
            <person name="Goldberg J."/>
            <person name="Griggs A."/>
            <person name="Gujja S."/>
            <person name="Hansen M."/>
            <person name="Howarth C."/>
            <person name="Imamovic A."/>
            <person name="Larimer J."/>
            <person name="McCowan C."/>
            <person name="Murphy C."/>
            <person name="Pearson M."/>
            <person name="Priest M."/>
            <person name="Roberts A."/>
            <person name="Saif S."/>
            <person name="Shea T."/>
            <person name="Sykes S."/>
            <person name="Wortman J."/>
            <person name="Nusbaum C."/>
            <person name="Birren B."/>
        </authorList>
    </citation>
    <scope>NUCLEOTIDE SEQUENCE [LARGE SCALE GENOMIC DNA]</scope>
    <source>
        <strain evidence="1">CBS 10117</strain>
    </source>
</reference>
<dbReference type="AlphaFoldDB" id="A0A1A5ZU35"/>
<name>A0A1A5ZU35_9TREE</name>
<dbReference type="RefSeq" id="XP_018259166.1">
    <property type="nucleotide sequence ID" value="XM_018411965.1"/>
</dbReference>
<proteinExistence type="predicted"/>
<evidence type="ECO:0000313" key="2">
    <source>
        <dbReference type="EMBL" id="WWC64040.1"/>
    </source>
</evidence>
<protein>
    <submittedName>
        <fullName evidence="1">Uncharacterized protein</fullName>
    </submittedName>
</protein>